<feature type="compositionally biased region" description="Polar residues" evidence="1">
    <location>
        <begin position="181"/>
        <end position="190"/>
    </location>
</feature>
<evidence type="ECO:0000313" key="2">
    <source>
        <dbReference type="EMBL" id="KAJ2902540.1"/>
    </source>
</evidence>
<evidence type="ECO:0000256" key="1">
    <source>
        <dbReference type="SAM" id="MobiDB-lite"/>
    </source>
</evidence>
<organism evidence="2 3">
    <name type="scientific">Zalerion maritima</name>
    <dbReference type="NCBI Taxonomy" id="339359"/>
    <lineage>
        <taxon>Eukaryota</taxon>
        <taxon>Fungi</taxon>
        <taxon>Dikarya</taxon>
        <taxon>Ascomycota</taxon>
        <taxon>Pezizomycotina</taxon>
        <taxon>Sordariomycetes</taxon>
        <taxon>Lulworthiomycetidae</taxon>
        <taxon>Lulworthiales</taxon>
        <taxon>Lulworthiaceae</taxon>
        <taxon>Zalerion</taxon>
    </lineage>
</organism>
<proteinExistence type="predicted"/>
<evidence type="ECO:0000313" key="3">
    <source>
        <dbReference type="Proteomes" id="UP001201980"/>
    </source>
</evidence>
<gene>
    <name evidence="2" type="ORF">MKZ38_000505</name>
</gene>
<dbReference type="EMBL" id="JAKWBI020000110">
    <property type="protein sequence ID" value="KAJ2902540.1"/>
    <property type="molecule type" value="Genomic_DNA"/>
</dbReference>
<comment type="caution">
    <text evidence="2">The sequence shown here is derived from an EMBL/GenBank/DDBJ whole genome shotgun (WGS) entry which is preliminary data.</text>
</comment>
<dbReference type="Proteomes" id="UP001201980">
    <property type="component" value="Unassembled WGS sequence"/>
</dbReference>
<protein>
    <submittedName>
        <fullName evidence="2">Uncharacterized protein</fullName>
    </submittedName>
</protein>
<feature type="compositionally biased region" description="Basic and acidic residues" evidence="1">
    <location>
        <begin position="239"/>
        <end position="248"/>
    </location>
</feature>
<sequence length="564" mass="62581">MRDAMGWLTVDLRRSQQPTVYDEEGTKIGSHYDPGLLSCSQQAAVSAVGIQGWDLTADTYAVVQIDLGGADGAITLYRSKISSLLEGDDLKNTSQVVPPNFDRLQPTKNDRWPLLTFTFASSVTNNPLSVLPQGLPRQVTYQLGSFNMASSNLHKVDKIHQRIHQIAEKFRRLQDYLSTHRTSKPTQNTALTPSNTLPSLPPGPTESPAKLTARIPIVSPIKRVPSTVLITKTMDPETSDSRQPDSRKKSVSFSEHVSLVEYEVACHEKKLAAAPDMPAVDVASDNNHASRISSDTNGQRAIPTSNLIPSHTTIELNDTEGKEKEHIVLGGVSNRYTYEPSTSHQGLRAILAHPHSHYTIHKAHHVRSSPPRETLRERELRESREEAATFKEAIARQKAADARKKRFPQALRAPWRKASPVPPTQVFPRQVEEDLNESGGGPQISKKQVDEKMWNSREALGECQFHAEMRSLAPGRSNFRDRLSKAPTTDTASDGTPPSTAPAGMFRKERNTRPGRDSYGRPVPSPVEIFRDLDYLQSSHKAPRPVGAKQSMLTRRQNPKLATI</sequence>
<feature type="compositionally biased region" description="Polar residues" evidence="1">
    <location>
        <begin position="486"/>
        <end position="498"/>
    </location>
</feature>
<accession>A0AAD5RT36</accession>
<reference evidence="2" key="1">
    <citation type="submission" date="2022-07" db="EMBL/GenBank/DDBJ databases">
        <title>Draft genome sequence of Zalerion maritima ATCC 34329, a (micro)plastics degrading marine fungus.</title>
        <authorList>
            <person name="Paco A."/>
            <person name="Goncalves M.F.M."/>
            <person name="Rocha-Santos T.A.P."/>
            <person name="Alves A."/>
        </authorList>
    </citation>
    <scope>NUCLEOTIDE SEQUENCE</scope>
    <source>
        <strain evidence="2">ATCC 34329</strain>
    </source>
</reference>
<keyword evidence="3" id="KW-1185">Reference proteome</keyword>
<feature type="region of interest" description="Disordered" evidence="1">
    <location>
        <begin position="232"/>
        <end position="251"/>
    </location>
</feature>
<feature type="region of interest" description="Disordered" evidence="1">
    <location>
        <begin position="471"/>
        <end position="564"/>
    </location>
</feature>
<feature type="region of interest" description="Disordered" evidence="1">
    <location>
        <begin position="397"/>
        <end position="427"/>
    </location>
</feature>
<feature type="compositionally biased region" description="Basic and acidic residues" evidence="1">
    <location>
        <begin position="506"/>
        <end position="519"/>
    </location>
</feature>
<name>A0AAD5RT36_9PEZI</name>
<feature type="region of interest" description="Disordered" evidence="1">
    <location>
        <begin position="361"/>
        <end position="380"/>
    </location>
</feature>
<dbReference type="AlphaFoldDB" id="A0AAD5RT36"/>
<feature type="region of interest" description="Disordered" evidence="1">
    <location>
        <begin position="181"/>
        <end position="206"/>
    </location>
</feature>